<feature type="compositionally biased region" description="Basic and acidic residues" evidence="1">
    <location>
        <begin position="65"/>
        <end position="79"/>
    </location>
</feature>
<dbReference type="Proteomes" id="UP000076727">
    <property type="component" value="Unassembled WGS sequence"/>
</dbReference>
<sequence>MPKAVSQPAKLALQPKRYQPVSESCYRECPCTVCQANPDPGERLQTAAMIRHLRKDEEQKTVARFFEERERESGARDESGSAAPPRVSYSGVRMTRVGIAEITDRGIEVCNEAGQLVVQTLALSVLCNICLLNDVVTAGLSLRLHRRTTVLANRRVLV</sequence>
<evidence type="ECO:0000256" key="1">
    <source>
        <dbReference type="SAM" id="MobiDB-lite"/>
    </source>
</evidence>
<name>A0A165STD4_9APHY</name>
<proteinExistence type="predicted"/>
<evidence type="ECO:0000313" key="3">
    <source>
        <dbReference type="Proteomes" id="UP000076727"/>
    </source>
</evidence>
<protein>
    <submittedName>
        <fullName evidence="2">Uncharacterized protein</fullName>
    </submittedName>
</protein>
<evidence type="ECO:0000313" key="2">
    <source>
        <dbReference type="EMBL" id="KZT72465.1"/>
    </source>
</evidence>
<reference evidence="2 3" key="1">
    <citation type="journal article" date="2016" name="Mol. Biol. Evol.">
        <title>Comparative Genomics of Early-Diverging Mushroom-Forming Fungi Provides Insights into the Origins of Lignocellulose Decay Capabilities.</title>
        <authorList>
            <person name="Nagy L.G."/>
            <person name="Riley R."/>
            <person name="Tritt A."/>
            <person name="Adam C."/>
            <person name="Daum C."/>
            <person name="Floudas D."/>
            <person name="Sun H."/>
            <person name="Yadav J.S."/>
            <person name="Pangilinan J."/>
            <person name="Larsson K.H."/>
            <person name="Matsuura K."/>
            <person name="Barry K."/>
            <person name="Labutti K."/>
            <person name="Kuo R."/>
            <person name="Ohm R.A."/>
            <person name="Bhattacharya S.S."/>
            <person name="Shirouzu T."/>
            <person name="Yoshinaga Y."/>
            <person name="Martin F.M."/>
            <person name="Grigoriev I.V."/>
            <person name="Hibbett D.S."/>
        </authorList>
    </citation>
    <scope>NUCLEOTIDE SEQUENCE [LARGE SCALE GENOMIC DNA]</scope>
    <source>
        <strain evidence="2 3">L-15889</strain>
    </source>
</reference>
<dbReference type="AlphaFoldDB" id="A0A165STD4"/>
<feature type="region of interest" description="Disordered" evidence="1">
    <location>
        <begin position="65"/>
        <end position="87"/>
    </location>
</feature>
<gene>
    <name evidence="2" type="ORF">DAEQUDRAFT_736220</name>
</gene>
<keyword evidence="3" id="KW-1185">Reference proteome</keyword>
<organism evidence="2 3">
    <name type="scientific">Daedalea quercina L-15889</name>
    <dbReference type="NCBI Taxonomy" id="1314783"/>
    <lineage>
        <taxon>Eukaryota</taxon>
        <taxon>Fungi</taxon>
        <taxon>Dikarya</taxon>
        <taxon>Basidiomycota</taxon>
        <taxon>Agaricomycotina</taxon>
        <taxon>Agaricomycetes</taxon>
        <taxon>Polyporales</taxon>
        <taxon>Fomitopsis</taxon>
    </lineage>
</organism>
<accession>A0A165STD4</accession>
<dbReference type="EMBL" id="KV429041">
    <property type="protein sequence ID" value="KZT72465.1"/>
    <property type="molecule type" value="Genomic_DNA"/>
</dbReference>